<reference evidence="5 6" key="1">
    <citation type="submission" date="2018-10" db="EMBL/GenBank/DDBJ databases">
        <authorList>
            <consortium name="Pathogen Informatics"/>
        </authorList>
    </citation>
    <scope>NUCLEOTIDE SEQUENCE [LARGE SCALE GENOMIC DNA]</scope>
</reference>
<dbReference type="InterPro" id="IPR023410">
    <property type="entry name" value="14-3-3_domain"/>
</dbReference>
<proteinExistence type="inferred from homology"/>
<sequence>MQALTRATSKVHDPIALFIAGAGNAVLIAGLMAVLGDTIEELNELARIYEVLELYPAMAQEMKAVADLRNEAGEEFTLDERNRLSIAYKHKTGQLRSAWRTTMEMIPSARNETTAELIRKVQNQLKEEIVADCHAVIKMLEKQNIGADEAGIFLIKMRGDYFRYLAEVDLDNSKFREEAGSAYEEASKLANELLPSTHSVRLGLALNHSVFLYEIVGDKTQARQLAKSALDGALQNFTKADEKQQEVTFILQLLRDNLTLWAANEDEEENDQVTVCHIDSRNLNKT</sequence>
<evidence type="ECO:0000313" key="6">
    <source>
        <dbReference type="Proteomes" id="UP000267029"/>
    </source>
</evidence>
<keyword evidence="6" id="KW-1185">Reference proteome</keyword>
<dbReference type="CDD" id="cd08774">
    <property type="entry name" value="14-3-3"/>
    <property type="match status" value="1"/>
</dbReference>
<dbReference type="STRING" id="53468.A0A0R3UG53"/>
<organism evidence="5 6">
    <name type="scientific">Mesocestoides corti</name>
    <name type="common">Flatworm</name>
    <dbReference type="NCBI Taxonomy" id="53468"/>
    <lineage>
        <taxon>Eukaryota</taxon>
        <taxon>Metazoa</taxon>
        <taxon>Spiralia</taxon>
        <taxon>Lophotrochozoa</taxon>
        <taxon>Platyhelminthes</taxon>
        <taxon>Cestoda</taxon>
        <taxon>Eucestoda</taxon>
        <taxon>Cyclophyllidea</taxon>
        <taxon>Mesocestoididae</taxon>
        <taxon>Mesocestoides</taxon>
    </lineage>
</organism>
<dbReference type="OrthoDB" id="6241645at2759"/>
<dbReference type="SUPFAM" id="SSF48445">
    <property type="entry name" value="14-3-3 protein"/>
    <property type="match status" value="1"/>
</dbReference>
<keyword evidence="3" id="KW-0812">Transmembrane</keyword>
<gene>
    <name evidence="5" type="ORF">MCOS_LOCUS6164</name>
</gene>
<dbReference type="EMBL" id="UXSR01005239">
    <property type="protein sequence ID" value="VDD80161.1"/>
    <property type="molecule type" value="Genomic_DNA"/>
</dbReference>
<dbReference type="SMART" id="SM00101">
    <property type="entry name" value="14_3_3"/>
    <property type="match status" value="1"/>
</dbReference>
<evidence type="ECO:0000256" key="2">
    <source>
        <dbReference type="PIRSR" id="PIRSR000868-1"/>
    </source>
</evidence>
<comment type="similarity">
    <text evidence="1">Belongs to the 14-3-3 family.</text>
</comment>
<dbReference type="AlphaFoldDB" id="A0A0R3UG53"/>
<dbReference type="InterPro" id="IPR000308">
    <property type="entry name" value="14-3-3"/>
</dbReference>
<dbReference type="PIRSF" id="PIRSF000868">
    <property type="entry name" value="14-3-3"/>
    <property type="match status" value="1"/>
</dbReference>
<dbReference type="Pfam" id="PF00244">
    <property type="entry name" value="14-3-3"/>
    <property type="match status" value="1"/>
</dbReference>
<keyword evidence="3" id="KW-1133">Transmembrane helix</keyword>
<dbReference type="Proteomes" id="UP000267029">
    <property type="component" value="Unassembled WGS sequence"/>
</dbReference>
<evidence type="ECO:0000256" key="1">
    <source>
        <dbReference type="ARBA" id="ARBA00006141"/>
    </source>
</evidence>
<accession>A0A0R3UG53</accession>
<dbReference type="InterPro" id="IPR036815">
    <property type="entry name" value="14-3-3_dom_sf"/>
</dbReference>
<dbReference type="PANTHER" id="PTHR18860">
    <property type="entry name" value="14-3-3 PROTEIN"/>
    <property type="match status" value="1"/>
</dbReference>
<evidence type="ECO:0000259" key="4">
    <source>
        <dbReference type="SMART" id="SM00101"/>
    </source>
</evidence>
<feature type="site" description="Interaction with phosphoserine on interacting protein" evidence="2">
    <location>
        <position position="96"/>
    </location>
</feature>
<dbReference type="PRINTS" id="PR00305">
    <property type="entry name" value="1433ZETA"/>
</dbReference>
<feature type="site" description="Interaction with phosphoserine on interacting protein" evidence="2">
    <location>
        <position position="163"/>
    </location>
</feature>
<feature type="domain" description="14-3-3" evidence="4">
    <location>
        <begin position="40"/>
        <end position="275"/>
    </location>
</feature>
<name>A0A0R3UG53_MESCO</name>
<dbReference type="Gene3D" id="1.20.190.20">
    <property type="entry name" value="14-3-3 domain"/>
    <property type="match status" value="1"/>
</dbReference>
<evidence type="ECO:0000256" key="3">
    <source>
        <dbReference type="SAM" id="Phobius"/>
    </source>
</evidence>
<evidence type="ECO:0000313" key="5">
    <source>
        <dbReference type="EMBL" id="VDD80161.1"/>
    </source>
</evidence>
<keyword evidence="3" id="KW-0472">Membrane</keyword>
<feature type="transmembrane region" description="Helical" evidence="3">
    <location>
        <begin position="15"/>
        <end position="35"/>
    </location>
</feature>
<protein>
    <recommendedName>
        <fullName evidence="4">14-3-3 domain-containing protein</fullName>
    </recommendedName>
</protein>